<evidence type="ECO:0000313" key="1">
    <source>
        <dbReference type="EMBL" id="GKV07752.1"/>
    </source>
</evidence>
<evidence type="ECO:0000313" key="2">
    <source>
        <dbReference type="Proteomes" id="UP001054252"/>
    </source>
</evidence>
<reference evidence="1 2" key="1">
    <citation type="journal article" date="2021" name="Commun. Biol.">
        <title>The genome of Shorea leprosula (Dipterocarpaceae) highlights the ecological relevance of drought in aseasonal tropical rainforests.</title>
        <authorList>
            <person name="Ng K.K.S."/>
            <person name="Kobayashi M.J."/>
            <person name="Fawcett J.A."/>
            <person name="Hatakeyama M."/>
            <person name="Paape T."/>
            <person name="Ng C.H."/>
            <person name="Ang C.C."/>
            <person name="Tnah L.H."/>
            <person name="Lee C.T."/>
            <person name="Nishiyama T."/>
            <person name="Sese J."/>
            <person name="O'Brien M.J."/>
            <person name="Copetti D."/>
            <person name="Mohd Noor M.I."/>
            <person name="Ong R.C."/>
            <person name="Putra M."/>
            <person name="Sireger I.Z."/>
            <person name="Indrioko S."/>
            <person name="Kosugi Y."/>
            <person name="Izuno A."/>
            <person name="Isagi Y."/>
            <person name="Lee S.L."/>
            <person name="Shimizu K.K."/>
        </authorList>
    </citation>
    <scope>NUCLEOTIDE SEQUENCE [LARGE SCALE GENOMIC DNA]</scope>
    <source>
        <strain evidence="1">214</strain>
    </source>
</reference>
<organism evidence="1 2">
    <name type="scientific">Rubroshorea leprosula</name>
    <dbReference type="NCBI Taxonomy" id="152421"/>
    <lineage>
        <taxon>Eukaryota</taxon>
        <taxon>Viridiplantae</taxon>
        <taxon>Streptophyta</taxon>
        <taxon>Embryophyta</taxon>
        <taxon>Tracheophyta</taxon>
        <taxon>Spermatophyta</taxon>
        <taxon>Magnoliopsida</taxon>
        <taxon>eudicotyledons</taxon>
        <taxon>Gunneridae</taxon>
        <taxon>Pentapetalae</taxon>
        <taxon>rosids</taxon>
        <taxon>malvids</taxon>
        <taxon>Malvales</taxon>
        <taxon>Dipterocarpaceae</taxon>
        <taxon>Rubroshorea</taxon>
    </lineage>
</organism>
<accession>A0AAV5J2Y3</accession>
<dbReference type="EMBL" id="BPVZ01000028">
    <property type="protein sequence ID" value="GKV07752.1"/>
    <property type="molecule type" value="Genomic_DNA"/>
</dbReference>
<keyword evidence="2" id="KW-1185">Reference proteome</keyword>
<protein>
    <submittedName>
        <fullName evidence="1">Uncharacterized protein</fullName>
    </submittedName>
</protein>
<dbReference type="AlphaFoldDB" id="A0AAV5J2Y3"/>
<sequence length="53" mass="5893">MPLMTRSPWKVLKPLLNKYSGPDLISQLACSLIFELPVALPPFLPLHCTVSCI</sequence>
<gene>
    <name evidence="1" type="ORF">SLEP1_g19481</name>
</gene>
<dbReference type="Proteomes" id="UP001054252">
    <property type="component" value="Unassembled WGS sequence"/>
</dbReference>
<name>A0AAV5J2Y3_9ROSI</name>
<proteinExistence type="predicted"/>
<comment type="caution">
    <text evidence="1">The sequence shown here is derived from an EMBL/GenBank/DDBJ whole genome shotgun (WGS) entry which is preliminary data.</text>
</comment>